<evidence type="ECO:0000256" key="4">
    <source>
        <dbReference type="ARBA" id="ARBA00022989"/>
    </source>
</evidence>
<evidence type="ECO:0000256" key="5">
    <source>
        <dbReference type="ARBA" id="ARBA00023136"/>
    </source>
</evidence>
<dbReference type="EMBL" id="FOCL01000005">
    <property type="protein sequence ID" value="SEO12652.1"/>
    <property type="molecule type" value="Genomic_DNA"/>
</dbReference>
<dbReference type="InterPro" id="IPR011701">
    <property type="entry name" value="MFS"/>
</dbReference>
<evidence type="ECO:0000256" key="1">
    <source>
        <dbReference type="ARBA" id="ARBA00004127"/>
    </source>
</evidence>
<keyword evidence="2" id="KW-0813">Transport</keyword>
<sequence>MWLIRITMFVVILPSLALMFLPLSNVPAAAGYYGIEPADVQYAVLVYYAGYTAFFILEKRFFSYLAAKEYFFVFTILQIITSYACYHTQNLVVLLLIRFIQGMGLASTGNLGMSIIFNRIGTERGRVVSYTVYFGMLVCMIPFNNFVTADLIDSFDFNVIYKLAVFAYLPGLILLGVTMNNVRLNIKFPLYLLDWPSFLLFSYFLCALGYLVVYGQERYWLEDRGICVAALTGAFSVLTFIIRQVHLKRPYFNPGVFKYRNFMVGGVVLFTLYLCRFTLNFSSAFFSSAFGFDPAHVSYMNLLNILGIAVGALISWALLVQHRPIRLIWIYGFSVLLAFHIWMYSLFSLHGEPHAYFIPLFLHGFGVGLLIAPTIIFMVAAVPVKMVDTSAGICLFVRCLGFYVSIALINYFDLLNRGKHLNALKEQFTAVNPLVRQNILKQTKNFVAHGVYKKQAAGAAGRQVTKQLMLNAQLRSAMDYYAMIIGLILLTLIFVAWVPYINRTIVRLRKNQPAPI</sequence>
<feature type="transmembrane region" description="Helical" evidence="6">
    <location>
        <begin position="127"/>
        <end position="147"/>
    </location>
</feature>
<evidence type="ECO:0000313" key="8">
    <source>
        <dbReference type="Proteomes" id="UP000198942"/>
    </source>
</evidence>
<dbReference type="Pfam" id="PF07690">
    <property type="entry name" value="MFS_1"/>
    <property type="match status" value="1"/>
</dbReference>
<feature type="transmembrane region" description="Helical" evidence="6">
    <location>
        <begin position="356"/>
        <end position="381"/>
    </location>
</feature>
<dbReference type="Gene3D" id="1.20.1720.10">
    <property type="entry name" value="Multidrug resistance protein D"/>
    <property type="match status" value="2"/>
</dbReference>
<evidence type="ECO:0000256" key="3">
    <source>
        <dbReference type="ARBA" id="ARBA00022692"/>
    </source>
</evidence>
<evidence type="ECO:0000313" key="7">
    <source>
        <dbReference type="EMBL" id="SEO12652.1"/>
    </source>
</evidence>
<dbReference type="AlphaFoldDB" id="A0A1H8M5J7"/>
<protein>
    <recommendedName>
        <fullName evidence="9">Major Facilitator Superfamily protein</fullName>
    </recommendedName>
</protein>
<feature type="transmembrane region" description="Helical" evidence="6">
    <location>
        <begin position="480"/>
        <end position="501"/>
    </location>
</feature>
<keyword evidence="5 6" id="KW-0472">Membrane</keyword>
<dbReference type="InterPro" id="IPR036259">
    <property type="entry name" value="MFS_trans_sf"/>
</dbReference>
<evidence type="ECO:0000256" key="2">
    <source>
        <dbReference type="ARBA" id="ARBA00022448"/>
    </source>
</evidence>
<feature type="transmembrane region" description="Helical" evidence="6">
    <location>
        <begin position="327"/>
        <end position="344"/>
    </location>
</feature>
<feature type="transmembrane region" description="Helical" evidence="6">
    <location>
        <begin position="159"/>
        <end position="178"/>
    </location>
</feature>
<feature type="transmembrane region" description="Helical" evidence="6">
    <location>
        <begin position="95"/>
        <end position="115"/>
    </location>
</feature>
<gene>
    <name evidence="7" type="ORF">SAMN05192574_105401</name>
</gene>
<proteinExistence type="predicted"/>
<comment type="subcellular location">
    <subcellularLocation>
        <location evidence="1">Endomembrane system</location>
        <topology evidence="1">Multi-pass membrane protein</topology>
    </subcellularLocation>
</comment>
<dbReference type="STRING" id="551995.SAMN05192574_105401"/>
<keyword evidence="8" id="KW-1185">Reference proteome</keyword>
<organism evidence="7 8">
    <name type="scientific">Mucilaginibacter gossypiicola</name>
    <dbReference type="NCBI Taxonomy" id="551995"/>
    <lineage>
        <taxon>Bacteria</taxon>
        <taxon>Pseudomonadati</taxon>
        <taxon>Bacteroidota</taxon>
        <taxon>Sphingobacteriia</taxon>
        <taxon>Sphingobacteriales</taxon>
        <taxon>Sphingobacteriaceae</taxon>
        <taxon>Mucilaginibacter</taxon>
    </lineage>
</organism>
<evidence type="ECO:0008006" key="9">
    <source>
        <dbReference type="Google" id="ProtNLM"/>
    </source>
</evidence>
<feature type="transmembrane region" description="Helical" evidence="6">
    <location>
        <begin position="225"/>
        <end position="242"/>
    </location>
</feature>
<feature type="transmembrane region" description="Helical" evidence="6">
    <location>
        <begin position="190"/>
        <end position="213"/>
    </location>
</feature>
<dbReference type="GO" id="GO:0005886">
    <property type="term" value="C:plasma membrane"/>
    <property type="evidence" value="ECO:0007669"/>
    <property type="project" value="TreeGrafter"/>
</dbReference>
<dbReference type="SUPFAM" id="SSF103473">
    <property type="entry name" value="MFS general substrate transporter"/>
    <property type="match status" value="1"/>
</dbReference>
<reference evidence="8" key="1">
    <citation type="submission" date="2016-10" db="EMBL/GenBank/DDBJ databases">
        <authorList>
            <person name="Varghese N."/>
            <person name="Submissions S."/>
        </authorList>
    </citation>
    <scope>NUCLEOTIDE SEQUENCE [LARGE SCALE GENOMIC DNA]</scope>
    <source>
        <strain evidence="8">Gh-48</strain>
    </source>
</reference>
<accession>A0A1H8M5J7</accession>
<dbReference type="GO" id="GO:0022857">
    <property type="term" value="F:transmembrane transporter activity"/>
    <property type="evidence" value="ECO:0007669"/>
    <property type="project" value="InterPro"/>
</dbReference>
<dbReference type="PANTHER" id="PTHR23501:SF191">
    <property type="entry name" value="VACUOLAR BASIC AMINO ACID TRANSPORTER 4"/>
    <property type="match status" value="1"/>
</dbReference>
<feature type="transmembrane region" description="Helical" evidence="6">
    <location>
        <begin position="40"/>
        <end position="58"/>
    </location>
</feature>
<dbReference type="PANTHER" id="PTHR23501">
    <property type="entry name" value="MAJOR FACILITATOR SUPERFAMILY"/>
    <property type="match status" value="1"/>
</dbReference>
<feature type="transmembrane region" description="Helical" evidence="6">
    <location>
        <begin position="262"/>
        <end position="279"/>
    </location>
</feature>
<feature type="transmembrane region" description="Helical" evidence="6">
    <location>
        <begin position="70"/>
        <end position="89"/>
    </location>
</feature>
<keyword evidence="3 6" id="KW-0812">Transmembrane</keyword>
<feature type="transmembrane region" description="Helical" evidence="6">
    <location>
        <begin position="393"/>
        <end position="412"/>
    </location>
</feature>
<evidence type="ECO:0000256" key="6">
    <source>
        <dbReference type="SAM" id="Phobius"/>
    </source>
</evidence>
<feature type="transmembrane region" description="Helical" evidence="6">
    <location>
        <begin position="299"/>
        <end position="320"/>
    </location>
</feature>
<name>A0A1H8M5J7_9SPHI</name>
<dbReference type="GO" id="GO:0012505">
    <property type="term" value="C:endomembrane system"/>
    <property type="evidence" value="ECO:0007669"/>
    <property type="project" value="UniProtKB-SubCell"/>
</dbReference>
<keyword evidence="4 6" id="KW-1133">Transmembrane helix</keyword>
<dbReference type="Proteomes" id="UP000198942">
    <property type="component" value="Unassembled WGS sequence"/>
</dbReference>